<protein>
    <recommendedName>
        <fullName evidence="4">DUF2953 domain-containing protein</fullName>
    </recommendedName>
</protein>
<keyword evidence="1" id="KW-0812">Transmembrane</keyword>
<proteinExistence type="predicted"/>
<evidence type="ECO:0008006" key="4">
    <source>
        <dbReference type="Google" id="ProtNLM"/>
    </source>
</evidence>
<evidence type="ECO:0000313" key="2">
    <source>
        <dbReference type="EMBL" id="AEE96636.1"/>
    </source>
</evidence>
<dbReference type="HOGENOM" id="CLU_1249387_0_0_9"/>
<feature type="transmembrane region" description="Helical" evidence="1">
    <location>
        <begin position="96"/>
        <end position="113"/>
    </location>
</feature>
<accession>F3ZXW6</accession>
<evidence type="ECO:0000313" key="3">
    <source>
        <dbReference type="Proteomes" id="UP000008457"/>
    </source>
</evidence>
<evidence type="ECO:0000256" key="1">
    <source>
        <dbReference type="SAM" id="Phobius"/>
    </source>
</evidence>
<dbReference type="RefSeq" id="WP_013781065.1">
    <property type="nucleotide sequence ID" value="NC_015520.1"/>
</dbReference>
<feature type="transmembrane region" description="Helical" evidence="1">
    <location>
        <begin position="119"/>
        <end position="142"/>
    </location>
</feature>
<keyword evidence="1" id="KW-1133">Transmembrane helix</keyword>
<dbReference type="AlphaFoldDB" id="F3ZXW6"/>
<dbReference type="Pfam" id="PF11167">
    <property type="entry name" value="DUF2953"/>
    <property type="match status" value="1"/>
</dbReference>
<dbReference type="STRING" id="697281.Mahau_1444"/>
<name>F3ZXW6_MAHA5</name>
<gene>
    <name evidence="2" type="ordered locus">Mahau_1444</name>
</gene>
<organism evidence="2 3">
    <name type="scientific">Mahella australiensis (strain DSM 15567 / CIP 107919 / 50-1 BON)</name>
    <dbReference type="NCBI Taxonomy" id="697281"/>
    <lineage>
        <taxon>Bacteria</taxon>
        <taxon>Bacillati</taxon>
        <taxon>Bacillota</taxon>
        <taxon>Clostridia</taxon>
        <taxon>Thermoanaerobacterales</taxon>
        <taxon>Thermoanaerobacterales Family IV. Incertae Sedis</taxon>
        <taxon>Mahella</taxon>
    </lineage>
</organism>
<dbReference type="Proteomes" id="UP000008457">
    <property type="component" value="Chromosome"/>
</dbReference>
<dbReference type="EMBL" id="CP002360">
    <property type="protein sequence ID" value="AEE96636.1"/>
    <property type="molecule type" value="Genomic_DNA"/>
</dbReference>
<reference evidence="3" key="1">
    <citation type="submission" date="2010-11" db="EMBL/GenBank/DDBJ databases">
        <title>The complete genome of Mahella australiensis DSM 15567.</title>
        <authorList>
            <consortium name="US DOE Joint Genome Institute (JGI-PGF)"/>
            <person name="Lucas S."/>
            <person name="Copeland A."/>
            <person name="Lapidus A."/>
            <person name="Bruce D."/>
            <person name="Goodwin L."/>
            <person name="Pitluck S."/>
            <person name="Kyrpides N."/>
            <person name="Mavromatis K."/>
            <person name="Pagani I."/>
            <person name="Ivanova N."/>
            <person name="Teshima H."/>
            <person name="Brettin T."/>
            <person name="Detter J.C."/>
            <person name="Han C."/>
            <person name="Tapia R."/>
            <person name="Land M."/>
            <person name="Hauser L."/>
            <person name="Markowitz V."/>
            <person name="Cheng J.-F."/>
            <person name="Hugenholtz P."/>
            <person name="Woyke T."/>
            <person name="Wu D."/>
            <person name="Spring S."/>
            <person name="Pukall R."/>
            <person name="Steenblock K."/>
            <person name="Schneider S."/>
            <person name="Klenk H.-P."/>
            <person name="Eisen J.A."/>
        </authorList>
    </citation>
    <scope>NUCLEOTIDE SEQUENCE [LARGE SCALE GENOMIC DNA]</scope>
    <source>
        <strain evidence="3">DSM 15567 / CIP 107919 / 50-1 BON</strain>
    </source>
</reference>
<keyword evidence="3" id="KW-1185">Reference proteome</keyword>
<keyword evidence="1" id="KW-0472">Membrane</keyword>
<dbReference type="InterPro" id="IPR021338">
    <property type="entry name" value="DUF2953"/>
</dbReference>
<reference evidence="2 3" key="2">
    <citation type="journal article" date="2011" name="Stand. Genomic Sci.">
        <title>Complete genome sequence of Mahella australiensis type strain (50-1 BON).</title>
        <authorList>
            <person name="Sikorski J."/>
            <person name="Teshima H."/>
            <person name="Nolan M."/>
            <person name="Lucas S."/>
            <person name="Hammon N."/>
            <person name="Deshpande S."/>
            <person name="Cheng J.F."/>
            <person name="Pitluck S."/>
            <person name="Liolios K."/>
            <person name="Pagani I."/>
            <person name="Ivanova N."/>
            <person name="Huntemann M."/>
            <person name="Mavromatis K."/>
            <person name="Ovchinikova G."/>
            <person name="Pati A."/>
            <person name="Tapia R."/>
            <person name="Han C."/>
            <person name="Goodwin L."/>
            <person name="Chen A."/>
            <person name="Palaniappan K."/>
            <person name="Land M."/>
            <person name="Hauser L."/>
            <person name="Ngatchou-Djao O.D."/>
            <person name="Rohde M."/>
            <person name="Pukall R."/>
            <person name="Spring S."/>
            <person name="Abt B."/>
            <person name="Goker M."/>
            <person name="Detter J.C."/>
            <person name="Woyke T."/>
            <person name="Bristow J."/>
            <person name="Markowitz V."/>
            <person name="Hugenholtz P."/>
            <person name="Eisen J.A."/>
            <person name="Kyrpides N.C."/>
            <person name="Klenk H.P."/>
            <person name="Lapidus A."/>
        </authorList>
    </citation>
    <scope>NUCLEOTIDE SEQUENCE [LARGE SCALE GENOMIC DNA]</scope>
    <source>
        <strain evidence="3">DSM 15567 / CIP 107919 / 50-1 BON</strain>
    </source>
</reference>
<dbReference type="KEGG" id="mas:Mahau_1444"/>
<sequence>MWLLIISIIGVAIALLCFSTIEFEIKIFVNNAENYLFISMRWLKGLVTLRYNMSLGVDSKKRWRLLIRKTDNAAARETPLQKVAESIKRWASSAKGLKAVILYILSVVRIPYIQLHMSIGLYDAAVTALLTGSIQSLIYILFSYAKTRTMIGDADINIKPNYAGNNITVHGDGIIRLRLGHIIIASIKALKIIIMDKIKAVIKNGRTASYTRHNAYHHGEY</sequence>